<dbReference type="Proteomes" id="UP000235145">
    <property type="component" value="Unassembled WGS sequence"/>
</dbReference>
<dbReference type="PANTHER" id="PTHR33411:SF33">
    <property type="entry name" value="TRANSPOSASE, PTTA_EN_SPM, PLANT-RELATED"/>
    <property type="match status" value="1"/>
</dbReference>
<dbReference type="AlphaFoldDB" id="A0A9R1VNT4"/>
<evidence type="ECO:0000256" key="1">
    <source>
        <dbReference type="SAM" id="Coils"/>
    </source>
</evidence>
<evidence type="ECO:0000313" key="4">
    <source>
        <dbReference type="Proteomes" id="UP000235145"/>
    </source>
</evidence>
<evidence type="ECO:0000256" key="2">
    <source>
        <dbReference type="SAM" id="MobiDB-lite"/>
    </source>
</evidence>
<feature type="compositionally biased region" description="Low complexity" evidence="2">
    <location>
        <begin position="128"/>
        <end position="149"/>
    </location>
</feature>
<feature type="region of interest" description="Disordered" evidence="2">
    <location>
        <begin position="22"/>
        <end position="70"/>
    </location>
</feature>
<proteinExistence type="predicted"/>
<dbReference type="PANTHER" id="PTHR33411">
    <property type="entry name" value="OS08G0392500 PROTEIN"/>
    <property type="match status" value="1"/>
</dbReference>
<name>A0A9R1VNT4_LACSA</name>
<keyword evidence="1" id="KW-0175">Coiled coil</keyword>
<feature type="compositionally biased region" description="Basic and acidic residues" evidence="2">
    <location>
        <begin position="196"/>
        <end position="209"/>
    </location>
</feature>
<gene>
    <name evidence="3" type="ORF">LSAT_V11C400163090</name>
</gene>
<feature type="coiled-coil region" evidence="1">
    <location>
        <begin position="509"/>
        <end position="543"/>
    </location>
</feature>
<feature type="region of interest" description="Disordered" evidence="2">
    <location>
        <begin position="104"/>
        <end position="151"/>
    </location>
</feature>
<keyword evidence="4" id="KW-1185">Reference proteome</keyword>
<dbReference type="InterPro" id="IPR004252">
    <property type="entry name" value="Probable_transposase_24"/>
</dbReference>
<comment type="caution">
    <text evidence="3">The sequence shown here is derived from an EMBL/GenBank/DDBJ whole genome shotgun (WGS) entry which is preliminary data.</text>
</comment>
<feature type="region of interest" description="Disordered" evidence="2">
    <location>
        <begin position="196"/>
        <end position="237"/>
    </location>
</feature>
<protein>
    <recommendedName>
        <fullName evidence="5">Transposase, Ptta/En/Spm, plant</fullName>
    </recommendedName>
</protein>
<accession>A0A9R1VNT4</accession>
<evidence type="ECO:0000313" key="3">
    <source>
        <dbReference type="EMBL" id="KAJ0210847.1"/>
    </source>
</evidence>
<dbReference type="EMBL" id="NBSK02000004">
    <property type="protein sequence ID" value="KAJ0210847.1"/>
    <property type="molecule type" value="Genomic_DNA"/>
</dbReference>
<dbReference type="Pfam" id="PF03004">
    <property type="entry name" value="Transposase_24"/>
    <property type="match status" value="1"/>
</dbReference>
<evidence type="ECO:0008006" key="5">
    <source>
        <dbReference type="Google" id="ProtNLM"/>
    </source>
</evidence>
<sequence length="602" mass="66850">MYYVQYITDLFNEVNYGSVPGARSSPLPDPSGLPRIPLTGGSVPGVRSSPLSDPSGLPRSGFVSGASSSPLPDPSCLPHNIFTGSSVSGGWSSPELIGLQHNPFLVSSTPRDGSSPGPNGLPRIPLPGGLSRTSVRTTRSGFSGSSSMGATNSHMGFTDAIADTGVVQNVGNGSAYGYEMTSNNEEPASDFFYNGPEHEHEPESVHEPEPESPMVQTPHYSGTHGGSNDADSNGSHRPFITRKGYKFGRQSIHRTILKIFWQSINEPWITFKKIPKEVVTQMFERFRTQYRWDPNEEGMIREGFENMLKDRYRGRMRDVREASVKSARKAGHDIAEINDNFEILANYNPGEIHRDVWRRLCRKWDTDDRKKLSKSGKKTVTLIRGGGGGGGAARHTGGSIGFEKHRLKLKLLTGEDPSFIDLYYKTHFIAESKKIYFGGDKAAPVDFVNETSRVALESYNKALSQKYGDDPTQHNVNDPELWTQTQLLRKGGKQKGAYSYESTSASANFAKSQQEVNELRQQVSNMQQAMDEKQSEMNMQMQQMRNDMELQMQRQLAAFMKQINPSVNPPIRSFCHGIVMIFECMNGMLVTILMQKQLVGNV</sequence>
<reference evidence="3 4" key="1">
    <citation type="journal article" date="2017" name="Nat. Commun.">
        <title>Genome assembly with in vitro proximity ligation data and whole-genome triplication in lettuce.</title>
        <authorList>
            <person name="Reyes-Chin-Wo S."/>
            <person name="Wang Z."/>
            <person name="Yang X."/>
            <person name="Kozik A."/>
            <person name="Arikit S."/>
            <person name="Song C."/>
            <person name="Xia L."/>
            <person name="Froenicke L."/>
            <person name="Lavelle D.O."/>
            <person name="Truco M.J."/>
            <person name="Xia R."/>
            <person name="Zhu S."/>
            <person name="Xu C."/>
            <person name="Xu H."/>
            <person name="Xu X."/>
            <person name="Cox K."/>
            <person name="Korf I."/>
            <person name="Meyers B.C."/>
            <person name="Michelmore R.W."/>
        </authorList>
    </citation>
    <scope>NUCLEOTIDE SEQUENCE [LARGE SCALE GENOMIC DNA]</scope>
    <source>
        <strain evidence="4">cv. Salinas</strain>
        <tissue evidence="3">Seedlings</tissue>
    </source>
</reference>
<organism evidence="3 4">
    <name type="scientific">Lactuca sativa</name>
    <name type="common">Garden lettuce</name>
    <dbReference type="NCBI Taxonomy" id="4236"/>
    <lineage>
        <taxon>Eukaryota</taxon>
        <taxon>Viridiplantae</taxon>
        <taxon>Streptophyta</taxon>
        <taxon>Embryophyta</taxon>
        <taxon>Tracheophyta</taxon>
        <taxon>Spermatophyta</taxon>
        <taxon>Magnoliopsida</taxon>
        <taxon>eudicotyledons</taxon>
        <taxon>Gunneridae</taxon>
        <taxon>Pentapetalae</taxon>
        <taxon>asterids</taxon>
        <taxon>campanulids</taxon>
        <taxon>Asterales</taxon>
        <taxon>Asteraceae</taxon>
        <taxon>Cichorioideae</taxon>
        <taxon>Cichorieae</taxon>
        <taxon>Lactucinae</taxon>
        <taxon>Lactuca</taxon>
    </lineage>
</organism>